<feature type="transmembrane region" description="Helical" evidence="6">
    <location>
        <begin position="38"/>
        <end position="58"/>
    </location>
</feature>
<protein>
    <submittedName>
        <fullName evidence="7">Zinc transporter-like protein</fullName>
    </submittedName>
</protein>
<dbReference type="Pfam" id="PF02535">
    <property type="entry name" value="Zip"/>
    <property type="match status" value="2"/>
</dbReference>
<feature type="transmembrane region" description="Helical" evidence="6">
    <location>
        <begin position="6"/>
        <end position="26"/>
    </location>
</feature>
<comment type="similarity">
    <text evidence="2">Belongs to the ZIP transporter (TC 2.A.5) family.</text>
</comment>
<comment type="subcellular location">
    <subcellularLocation>
        <location evidence="1">Membrane</location>
        <topology evidence="1">Multi-pass membrane protein</topology>
    </subcellularLocation>
</comment>
<evidence type="ECO:0000256" key="4">
    <source>
        <dbReference type="ARBA" id="ARBA00022989"/>
    </source>
</evidence>
<dbReference type="GO" id="GO:0140410">
    <property type="term" value="F:monoatomic cation:bicarbonate symporter activity"/>
    <property type="evidence" value="ECO:0007669"/>
    <property type="project" value="TreeGrafter"/>
</dbReference>
<dbReference type="GO" id="GO:0071578">
    <property type="term" value="P:zinc ion import across plasma membrane"/>
    <property type="evidence" value="ECO:0007669"/>
    <property type="project" value="TreeGrafter"/>
</dbReference>
<evidence type="ECO:0000256" key="2">
    <source>
        <dbReference type="ARBA" id="ARBA00006939"/>
    </source>
</evidence>
<keyword evidence="4 6" id="KW-1133">Transmembrane helix</keyword>
<dbReference type="GO" id="GO:0030003">
    <property type="term" value="P:intracellular monoatomic cation homeostasis"/>
    <property type="evidence" value="ECO:0007669"/>
    <property type="project" value="TreeGrafter"/>
</dbReference>
<dbReference type="InterPro" id="IPR050799">
    <property type="entry name" value="ZIP_Transporter"/>
</dbReference>
<keyword evidence="3 6" id="KW-0812">Transmembrane</keyword>
<dbReference type="GO" id="GO:0005886">
    <property type="term" value="C:plasma membrane"/>
    <property type="evidence" value="ECO:0007669"/>
    <property type="project" value="TreeGrafter"/>
</dbReference>
<evidence type="ECO:0000313" key="8">
    <source>
        <dbReference type="Proteomes" id="UP000194236"/>
    </source>
</evidence>
<gene>
    <name evidence="7" type="ORF">BLA29_005744</name>
</gene>
<evidence type="ECO:0000256" key="3">
    <source>
        <dbReference type="ARBA" id="ARBA00022692"/>
    </source>
</evidence>
<keyword evidence="5 6" id="KW-0472">Membrane</keyword>
<feature type="transmembrane region" description="Helical" evidence="6">
    <location>
        <begin position="208"/>
        <end position="228"/>
    </location>
</feature>
<proteinExistence type="inferred from homology"/>
<feature type="non-terminal residue" evidence="7">
    <location>
        <position position="289"/>
    </location>
</feature>
<feature type="transmembrane region" description="Helical" evidence="6">
    <location>
        <begin position="94"/>
        <end position="111"/>
    </location>
</feature>
<dbReference type="PANTHER" id="PTHR12191:SF37">
    <property type="entry name" value="ZINC TRANSPORTER FOI"/>
    <property type="match status" value="1"/>
</dbReference>
<evidence type="ECO:0000313" key="7">
    <source>
        <dbReference type="EMBL" id="OTF81074.1"/>
    </source>
</evidence>
<dbReference type="Proteomes" id="UP000194236">
    <property type="component" value="Unassembled WGS sequence"/>
</dbReference>
<dbReference type="EMBL" id="MUJZ01015394">
    <property type="protein sequence ID" value="OTF81074.1"/>
    <property type="molecule type" value="Genomic_DNA"/>
</dbReference>
<dbReference type="PANTHER" id="PTHR12191">
    <property type="entry name" value="SOLUTE CARRIER FAMILY 39"/>
    <property type="match status" value="1"/>
</dbReference>
<keyword evidence="8" id="KW-1185">Reference proteome</keyword>
<evidence type="ECO:0000256" key="5">
    <source>
        <dbReference type="ARBA" id="ARBA00023136"/>
    </source>
</evidence>
<feature type="transmembrane region" description="Helical" evidence="6">
    <location>
        <begin position="234"/>
        <end position="256"/>
    </location>
</feature>
<dbReference type="AlphaFoldDB" id="A0A1Y3BM48"/>
<name>A0A1Y3BM48_EURMA</name>
<accession>A0A1Y3BM48</accession>
<feature type="transmembrane region" description="Helical" evidence="6">
    <location>
        <begin position="268"/>
        <end position="288"/>
    </location>
</feature>
<dbReference type="GO" id="GO:0005385">
    <property type="term" value="F:zinc ion transmembrane transporter activity"/>
    <property type="evidence" value="ECO:0007669"/>
    <property type="project" value="TreeGrafter"/>
</dbReference>
<organism evidence="7 8">
    <name type="scientific">Euroglyphus maynei</name>
    <name type="common">Mayne's house dust mite</name>
    <dbReference type="NCBI Taxonomy" id="6958"/>
    <lineage>
        <taxon>Eukaryota</taxon>
        <taxon>Metazoa</taxon>
        <taxon>Ecdysozoa</taxon>
        <taxon>Arthropoda</taxon>
        <taxon>Chelicerata</taxon>
        <taxon>Arachnida</taxon>
        <taxon>Acari</taxon>
        <taxon>Acariformes</taxon>
        <taxon>Sarcoptiformes</taxon>
        <taxon>Astigmata</taxon>
        <taxon>Psoroptidia</taxon>
        <taxon>Analgoidea</taxon>
        <taxon>Pyroglyphidae</taxon>
        <taxon>Pyroglyphinae</taxon>
        <taxon>Euroglyphus</taxon>
    </lineage>
</organism>
<dbReference type="InterPro" id="IPR003689">
    <property type="entry name" value="ZIP"/>
</dbReference>
<evidence type="ECO:0000256" key="6">
    <source>
        <dbReference type="SAM" id="Phobius"/>
    </source>
</evidence>
<sequence>MWIIWLYGSIAVLIISLAGLSVIILLPKLQNDHQSNLSQIFVGLAVGTLSADALLHLLPHAFSSQLNHDHPDNETLLKHQEYQTESNGHSHANSVWYGLLALVGIIGFLFFERLTIIFNDLFNQPDQTIDEPTAAKCSTTSAEFLPPDLQSLNNHHHQHEMKELQETIDELVVVSNNTSIAVLCHELPHELGDFTIIIRSGMPLRNAVYWNIVASITCWFGMCLGIFLGSMKDAWLSALIGGTFLYISLVDMVPELDSCPHLPSKSRAIKLTVQMIGISIGIAIMLLIS</sequence>
<evidence type="ECO:0000256" key="1">
    <source>
        <dbReference type="ARBA" id="ARBA00004141"/>
    </source>
</evidence>
<dbReference type="OrthoDB" id="200954at2759"/>
<reference evidence="7 8" key="1">
    <citation type="submission" date="2017-03" db="EMBL/GenBank/DDBJ databases">
        <title>Genome Survey of Euroglyphus maynei.</title>
        <authorList>
            <person name="Arlian L.G."/>
            <person name="Morgan M.S."/>
            <person name="Rider S.D."/>
        </authorList>
    </citation>
    <scope>NUCLEOTIDE SEQUENCE [LARGE SCALE GENOMIC DNA]</scope>
    <source>
        <strain evidence="7">Arlian Lab</strain>
        <tissue evidence="7">Whole body</tissue>
    </source>
</reference>
<comment type="caution">
    <text evidence="7">The sequence shown here is derived from an EMBL/GenBank/DDBJ whole genome shotgun (WGS) entry which is preliminary data.</text>
</comment>